<evidence type="ECO:0000256" key="3">
    <source>
        <dbReference type="ARBA" id="ARBA00022553"/>
    </source>
</evidence>
<dbReference type="Gene3D" id="3.30.565.10">
    <property type="entry name" value="Histidine kinase-like ATPase, C-terminal domain"/>
    <property type="match status" value="1"/>
</dbReference>
<dbReference type="PANTHER" id="PTHR24421">
    <property type="entry name" value="NITRATE/NITRITE SENSOR PROTEIN NARX-RELATED"/>
    <property type="match status" value="1"/>
</dbReference>
<proteinExistence type="predicted"/>
<dbReference type="SMART" id="SM00028">
    <property type="entry name" value="TPR"/>
    <property type="match status" value="3"/>
</dbReference>
<dbReference type="AlphaFoldDB" id="A0A2P8D2Z6"/>
<evidence type="ECO:0000256" key="6">
    <source>
        <dbReference type="ARBA" id="ARBA00022777"/>
    </source>
</evidence>
<dbReference type="PANTHER" id="PTHR24421:SF10">
    <property type="entry name" value="NITRATE_NITRITE SENSOR PROTEIN NARQ"/>
    <property type="match status" value="1"/>
</dbReference>
<dbReference type="Proteomes" id="UP000240572">
    <property type="component" value="Unassembled WGS sequence"/>
</dbReference>
<evidence type="ECO:0000256" key="7">
    <source>
        <dbReference type="ARBA" id="ARBA00022840"/>
    </source>
</evidence>
<keyword evidence="12" id="KW-1185">Reference proteome</keyword>
<dbReference type="SUPFAM" id="SSF48452">
    <property type="entry name" value="TPR-like"/>
    <property type="match status" value="1"/>
</dbReference>
<keyword evidence="5" id="KW-0547">Nucleotide-binding</keyword>
<evidence type="ECO:0000256" key="4">
    <source>
        <dbReference type="ARBA" id="ARBA00022679"/>
    </source>
</evidence>
<dbReference type="RefSeq" id="WP_181358481.1">
    <property type="nucleotide sequence ID" value="NZ_PYGD01000005.1"/>
</dbReference>
<accession>A0A2P8D2Z6</accession>
<reference evidence="11 12" key="1">
    <citation type="submission" date="2018-03" db="EMBL/GenBank/DDBJ databases">
        <title>Genomic Encyclopedia of Type Strains, Phase III (KMG-III): the genomes of soil and plant-associated and newly described type strains.</title>
        <authorList>
            <person name="Whitman W."/>
        </authorList>
    </citation>
    <scope>NUCLEOTIDE SEQUENCE [LARGE SCALE GENOMIC DNA]</scope>
    <source>
        <strain evidence="11 12">CGMCC 1.12700</strain>
    </source>
</reference>
<dbReference type="InterPro" id="IPR011990">
    <property type="entry name" value="TPR-like_helical_dom_sf"/>
</dbReference>
<dbReference type="InterPro" id="IPR011712">
    <property type="entry name" value="Sig_transdc_His_kin_sub3_dim/P"/>
</dbReference>
<name>A0A2P8D2Z6_9BACT</name>
<sequence length="581" mass="66438">MLDSLRAVYIDSIALRPALEKRWQQQAKATGDNELLAFVAIMSFYGHEDKNPAEVDAFLDKINKAYKELPNLQAMGYVVCAQKYFEAHRNYEQAFAVFLEVEKLMELHGPGAITGYAEYYSEIAKAYYKFRNYKKSIELMKKGQPYTNRKWDFYNNIGVCFIELNNPDSAIYYLQKALDATVEQKMPDINRTITLGNIGYCHYLQKKFQQARPLIQIDLDGALRVGDKGLALGAAIPLADIYLTEKKWGRANALLILARKYLAETNYLLKYEKYFLVKSKYEQLTGNPQLALVYLDSAMRDVKRSDSIFNSLLVMRAQQRADMKTLTEEKQKLDNYKQLSRIRMWALVAIFASAFTAFLVVRYYRNLREKEKKHVEELKRTMELRQRLSADMHDDIGSTLSSISLYTQSLLMLPQPDVQKNILEKIKATTQNVQENISDIIWSVNPSLDAMDQVLARMRAFGADMAENADVQFTFNAAAAIAHLHSEMDMRKNIYLIYKEAVNNAVKYSQCRQIAISFKIDQDSLCMTIEDDGTGFDPKAKQAGNGLVNMQRRADEINARLNILSHPDTGTSIVLTLPVIG</sequence>
<dbReference type="GO" id="GO:0016020">
    <property type="term" value="C:membrane"/>
    <property type="evidence" value="ECO:0007669"/>
    <property type="project" value="InterPro"/>
</dbReference>
<evidence type="ECO:0000256" key="1">
    <source>
        <dbReference type="ARBA" id="ARBA00000085"/>
    </source>
</evidence>
<keyword evidence="8" id="KW-0902">Two-component regulatory system</keyword>
<feature type="transmembrane region" description="Helical" evidence="9">
    <location>
        <begin position="344"/>
        <end position="364"/>
    </location>
</feature>
<dbReference type="Gene3D" id="1.20.5.1930">
    <property type="match status" value="1"/>
</dbReference>
<comment type="caution">
    <text evidence="11">The sequence shown here is derived from an EMBL/GenBank/DDBJ whole genome shotgun (WGS) entry which is preliminary data.</text>
</comment>
<evidence type="ECO:0000256" key="9">
    <source>
        <dbReference type="SAM" id="Phobius"/>
    </source>
</evidence>
<protein>
    <recommendedName>
        <fullName evidence="2">histidine kinase</fullName>
        <ecNumber evidence="2">2.7.13.3</ecNumber>
    </recommendedName>
</protein>
<keyword evidence="6 11" id="KW-0418">Kinase</keyword>
<gene>
    <name evidence="11" type="ORF">B0I18_105179</name>
</gene>
<dbReference type="InterPro" id="IPR036890">
    <property type="entry name" value="HATPase_C_sf"/>
</dbReference>
<dbReference type="Pfam" id="PF07730">
    <property type="entry name" value="HisKA_3"/>
    <property type="match status" value="1"/>
</dbReference>
<dbReference type="Gene3D" id="1.25.40.10">
    <property type="entry name" value="Tetratricopeptide repeat domain"/>
    <property type="match status" value="1"/>
</dbReference>
<dbReference type="GO" id="GO:0000155">
    <property type="term" value="F:phosphorelay sensor kinase activity"/>
    <property type="evidence" value="ECO:0007669"/>
    <property type="project" value="InterPro"/>
</dbReference>
<dbReference type="InterPro" id="IPR005467">
    <property type="entry name" value="His_kinase_dom"/>
</dbReference>
<evidence type="ECO:0000256" key="8">
    <source>
        <dbReference type="ARBA" id="ARBA00023012"/>
    </source>
</evidence>
<evidence type="ECO:0000313" key="11">
    <source>
        <dbReference type="EMBL" id="PSK91594.1"/>
    </source>
</evidence>
<evidence type="ECO:0000256" key="2">
    <source>
        <dbReference type="ARBA" id="ARBA00012438"/>
    </source>
</evidence>
<dbReference type="EC" id="2.7.13.3" evidence="2"/>
<dbReference type="EMBL" id="PYGD01000005">
    <property type="protein sequence ID" value="PSK91594.1"/>
    <property type="molecule type" value="Genomic_DNA"/>
</dbReference>
<organism evidence="11 12">
    <name type="scientific">Taibaiella chishuiensis</name>
    <dbReference type="NCBI Taxonomy" id="1434707"/>
    <lineage>
        <taxon>Bacteria</taxon>
        <taxon>Pseudomonadati</taxon>
        <taxon>Bacteroidota</taxon>
        <taxon>Chitinophagia</taxon>
        <taxon>Chitinophagales</taxon>
        <taxon>Chitinophagaceae</taxon>
        <taxon>Taibaiella</taxon>
    </lineage>
</organism>
<comment type="catalytic activity">
    <reaction evidence="1">
        <text>ATP + protein L-histidine = ADP + protein N-phospho-L-histidine.</text>
        <dbReference type="EC" id="2.7.13.3"/>
    </reaction>
</comment>
<dbReference type="Pfam" id="PF02518">
    <property type="entry name" value="HATPase_c"/>
    <property type="match status" value="1"/>
</dbReference>
<keyword evidence="9" id="KW-0812">Transmembrane</keyword>
<dbReference type="SMART" id="SM00387">
    <property type="entry name" value="HATPase_c"/>
    <property type="match status" value="1"/>
</dbReference>
<dbReference type="SUPFAM" id="SSF55874">
    <property type="entry name" value="ATPase domain of HSP90 chaperone/DNA topoisomerase II/histidine kinase"/>
    <property type="match status" value="1"/>
</dbReference>
<evidence type="ECO:0000313" key="12">
    <source>
        <dbReference type="Proteomes" id="UP000240572"/>
    </source>
</evidence>
<feature type="domain" description="Histidine kinase" evidence="10">
    <location>
        <begin position="391"/>
        <end position="581"/>
    </location>
</feature>
<evidence type="ECO:0000259" key="10">
    <source>
        <dbReference type="PROSITE" id="PS50109"/>
    </source>
</evidence>
<dbReference type="GO" id="GO:0046983">
    <property type="term" value="F:protein dimerization activity"/>
    <property type="evidence" value="ECO:0007669"/>
    <property type="project" value="InterPro"/>
</dbReference>
<keyword evidence="9" id="KW-1133">Transmembrane helix</keyword>
<keyword evidence="7" id="KW-0067">ATP-binding</keyword>
<dbReference type="InterPro" id="IPR019734">
    <property type="entry name" value="TPR_rpt"/>
</dbReference>
<evidence type="ECO:0000256" key="5">
    <source>
        <dbReference type="ARBA" id="ARBA00022741"/>
    </source>
</evidence>
<dbReference type="PROSITE" id="PS50109">
    <property type="entry name" value="HIS_KIN"/>
    <property type="match status" value="1"/>
</dbReference>
<dbReference type="GO" id="GO:0005524">
    <property type="term" value="F:ATP binding"/>
    <property type="evidence" value="ECO:0007669"/>
    <property type="project" value="UniProtKB-KW"/>
</dbReference>
<dbReference type="CDD" id="cd16917">
    <property type="entry name" value="HATPase_UhpB-NarQ-NarX-like"/>
    <property type="match status" value="1"/>
</dbReference>
<keyword evidence="4" id="KW-0808">Transferase</keyword>
<keyword evidence="9" id="KW-0472">Membrane</keyword>
<dbReference type="InterPro" id="IPR003594">
    <property type="entry name" value="HATPase_dom"/>
</dbReference>
<dbReference type="InterPro" id="IPR050482">
    <property type="entry name" value="Sensor_HK_TwoCompSys"/>
</dbReference>
<keyword evidence="3" id="KW-0597">Phosphoprotein</keyword>